<dbReference type="InterPro" id="IPR025988">
    <property type="entry name" value="YWFCY_dom"/>
</dbReference>
<dbReference type="EMBL" id="BHWB01000029">
    <property type="protein sequence ID" value="GCB37564.1"/>
    <property type="molecule type" value="Genomic_DNA"/>
</dbReference>
<dbReference type="Proteomes" id="UP000288079">
    <property type="component" value="Unassembled WGS sequence"/>
</dbReference>
<evidence type="ECO:0000256" key="5">
    <source>
        <dbReference type="ARBA" id="ARBA00023136"/>
    </source>
</evidence>
<dbReference type="Pfam" id="PF14293">
    <property type="entry name" value="YWFCY"/>
    <property type="match status" value="1"/>
</dbReference>
<keyword evidence="2" id="KW-1003">Cell membrane</keyword>
<accession>A0A401M1N1</accession>
<reference evidence="8 9" key="1">
    <citation type="submission" date="2018-10" db="EMBL/GenBank/DDBJ databases">
        <title>Draft Genome Sequence of Bacteroides sp. KCTC 15687.</title>
        <authorList>
            <person name="Yu S.Y."/>
            <person name="Kim J.S."/>
            <person name="Oh B.S."/>
            <person name="Park S.H."/>
            <person name="Kang S.W."/>
            <person name="Park J.E."/>
            <person name="Choi S.H."/>
            <person name="Han K.I."/>
            <person name="Lee K.C."/>
            <person name="Eom M.K."/>
            <person name="Suh M.K."/>
            <person name="Lee D.H."/>
            <person name="Yoon H."/>
            <person name="Kim B."/>
            <person name="Yang S.J."/>
            <person name="Lee J.S."/>
            <person name="Lee J.H."/>
        </authorList>
    </citation>
    <scope>NUCLEOTIDE SEQUENCE [LARGE SCALE GENOMIC DNA]</scope>
    <source>
        <strain evidence="8 9">KCTC 15687</strain>
    </source>
</reference>
<feature type="domain" description="YWFCY" evidence="7">
    <location>
        <begin position="1"/>
        <end position="46"/>
    </location>
</feature>
<keyword evidence="5 6" id="KW-0472">Membrane</keyword>
<dbReference type="GO" id="GO:0005886">
    <property type="term" value="C:plasma membrane"/>
    <property type="evidence" value="ECO:0007669"/>
    <property type="project" value="UniProtKB-SubCell"/>
</dbReference>
<gene>
    <name evidence="8" type="ORF">KGMB02408_45090</name>
</gene>
<evidence type="ECO:0000256" key="6">
    <source>
        <dbReference type="SAM" id="Phobius"/>
    </source>
</evidence>
<comment type="subcellular location">
    <subcellularLocation>
        <location evidence="1">Cell membrane</location>
        <topology evidence="1">Multi-pass membrane protein</topology>
    </subcellularLocation>
</comment>
<name>A0A401M1N1_9BACE</name>
<sequence>MLFFLNWWLLPLPLPLEAVTGLYVLTIGTGYVCLLMGGLWMSRLLKHNLMDDVFNNENESFMQETRLIESEYSVNLPTRFYYRKRWNNGWINVVNPSVRPSCWVRRAAASPMPW</sequence>
<dbReference type="AlphaFoldDB" id="A0A401M1N1"/>
<feature type="transmembrane region" description="Helical" evidence="6">
    <location>
        <begin position="20"/>
        <end position="40"/>
    </location>
</feature>
<evidence type="ECO:0000256" key="4">
    <source>
        <dbReference type="ARBA" id="ARBA00022989"/>
    </source>
</evidence>
<proteinExistence type="predicted"/>
<keyword evidence="9" id="KW-1185">Reference proteome</keyword>
<evidence type="ECO:0000256" key="2">
    <source>
        <dbReference type="ARBA" id="ARBA00022475"/>
    </source>
</evidence>
<evidence type="ECO:0000256" key="1">
    <source>
        <dbReference type="ARBA" id="ARBA00004651"/>
    </source>
</evidence>
<comment type="caution">
    <text evidence="8">The sequence shown here is derived from an EMBL/GenBank/DDBJ whole genome shotgun (WGS) entry which is preliminary data.</text>
</comment>
<evidence type="ECO:0000259" key="7">
    <source>
        <dbReference type="Pfam" id="PF14293"/>
    </source>
</evidence>
<evidence type="ECO:0000313" key="8">
    <source>
        <dbReference type="EMBL" id="GCB37564.1"/>
    </source>
</evidence>
<dbReference type="PANTHER" id="PTHR37937:SF1">
    <property type="entry name" value="CONJUGATIVE TRANSFER: DNA TRANSPORT"/>
    <property type="match status" value="1"/>
</dbReference>
<dbReference type="InterPro" id="IPR051539">
    <property type="entry name" value="T4SS-coupling_protein"/>
</dbReference>
<evidence type="ECO:0000256" key="3">
    <source>
        <dbReference type="ARBA" id="ARBA00022692"/>
    </source>
</evidence>
<organism evidence="8 9">
    <name type="scientific">Bacteroides faecalis</name>
    <dbReference type="NCBI Taxonomy" id="2447885"/>
    <lineage>
        <taxon>Bacteria</taxon>
        <taxon>Pseudomonadati</taxon>
        <taxon>Bacteroidota</taxon>
        <taxon>Bacteroidia</taxon>
        <taxon>Bacteroidales</taxon>
        <taxon>Bacteroidaceae</taxon>
        <taxon>Bacteroides</taxon>
    </lineage>
</organism>
<evidence type="ECO:0000313" key="9">
    <source>
        <dbReference type="Proteomes" id="UP000288079"/>
    </source>
</evidence>
<dbReference type="PANTHER" id="PTHR37937">
    <property type="entry name" value="CONJUGATIVE TRANSFER: DNA TRANSPORT"/>
    <property type="match status" value="1"/>
</dbReference>
<protein>
    <recommendedName>
        <fullName evidence="7">YWFCY domain-containing protein</fullName>
    </recommendedName>
</protein>
<keyword evidence="3 6" id="KW-0812">Transmembrane</keyword>
<keyword evidence="4 6" id="KW-1133">Transmembrane helix</keyword>